<organism evidence="1">
    <name type="scientific">Anguilla anguilla</name>
    <name type="common">European freshwater eel</name>
    <name type="synonym">Muraena anguilla</name>
    <dbReference type="NCBI Taxonomy" id="7936"/>
    <lineage>
        <taxon>Eukaryota</taxon>
        <taxon>Metazoa</taxon>
        <taxon>Chordata</taxon>
        <taxon>Craniata</taxon>
        <taxon>Vertebrata</taxon>
        <taxon>Euteleostomi</taxon>
        <taxon>Actinopterygii</taxon>
        <taxon>Neopterygii</taxon>
        <taxon>Teleostei</taxon>
        <taxon>Anguilliformes</taxon>
        <taxon>Anguillidae</taxon>
        <taxon>Anguilla</taxon>
    </lineage>
</organism>
<proteinExistence type="predicted"/>
<reference evidence="1" key="1">
    <citation type="submission" date="2014-11" db="EMBL/GenBank/DDBJ databases">
        <authorList>
            <person name="Amaro Gonzalez C."/>
        </authorList>
    </citation>
    <scope>NUCLEOTIDE SEQUENCE</scope>
</reference>
<reference evidence="1" key="2">
    <citation type="journal article" date="2015" name="Fish Shellfish Immunol.">
        <title>Early steps in the European eel (Anguilla anguilla)-Vibrio vulnificus interaction in the gills: Role of the RtxA13 toxin.</title>
        <authorList>
            <person name="Callol A."/>
            <person name="Pajuelo D."/>
            <person name="Ebbesson L."/>
            <person name="Teles M."/>
            <person name="MacKenzie S."/>
            <person name="Amaro C."/>
        </authorList>
    </citation>
    <scope>NUCLEOTIDE SEQUENCE</scope>
</reference>
<sequence length="41" mass="4212">MLQRYGRGGEDVELRRGGYLSAPGSSGWCGVGNGAAGEALR</sequence>
<accession>A0A0E9VDX4</accession>
<name>A0A0E9VDX4_ANGAN</name>
<evidence type="ECO:0000313" key="1">
    <source>
        <dbReference type="EMBL" id="JAH75403.1"/>
    </source>
</evidence>
<dbReference type="AlphaFoldDB" id="A0A0E9VDX4"/>
<dbReference type="EMBL" id="GBXM01033174">
    <property type="protein sequence ID" value="JAH75403.1"/>
    <property type="molecule type" value="Transcribed_RNA"/>
</dbReference>
<protein>
    <submittedName>
        <fullName evidence="1">Uncharacterized protein</fullName>
    </submittedName>
</protein>